<evidence type="ECO:0000313" key="2">
    <source>
        <dbReference type="EMBL" id="KAG5282844.1"/>
    </source>
</evidence>
<keyword evidence="1" id="KW-1133">Transmembrane helix</keyword>
<accession>A0AAV6H680</accession>
<proteinExistence type="predicted"/>
<evidence type="ECO:0000256" key="1">
    <source>
        <dbReference type="SAM" id="Phobius"/>
    </source>
</evidence>
<organism evidence="2 3">
    <name type="scientific">Alosa alosa</name>
    <name type="common">allis shad</name>
    <dbReference type="NCBI Taxonomy" id="278164"/>
    <lineage>
        <taxon>Eukaryota</taxon>
        <taxon>Metazoa</taxon>
        <taxon>Chordata</taxon>
        <taxon>Craniata</taxon>
        <taxon>Vertebrata</taxon>
        <taxon>Euteleostomi</taxon>
        <taxon>Actinopterygii</taxon>
        <taxon>Neopterygii</taxon>
        <taxon>Teleostei</taxon>
        <taxon>Clupei</taxon>
        <taxon>Clupeiformes</taxon>
        <taxon>Clupeoidei</taxon>
        <taxon>Clupeidae</taxon>
        <taxon>Alosa</taxon>
    </lineage>
</organism>
<name>A0AAV6H680_9TELE</name>
<feature type="transmembrane region" description="Helical" evidence="1">
    <location>
        <begin position="90"/>
        <end position="107"/>
    </location>
</feature>
<protein>
    <submittedName>
        <fullName evidence="2">Uncharacterized protein</fullName>
    </submittedName>
</protein>
<reference evidence="2" key="1">
    <citation type="submission" date="2020-10" db="EMBL/GenBank/DDBJ databases">
        <title>Chromosome-scale genome assembly of the Allis shad, Alosa alosa.</title>
        <authorList>
            <person name="Margot Z."/>
            <person name="Christophe K."/>
            <person name="Cabau C."/>
            <person name="Louis A."/>
            <person name="Berthelot C."/>
            <person name="Parey E."/>
            <person name="Roest Crollius H."/>
            <person name="Montfort J."/>
            <person name="Robinson-Rechavi M."/>
            <person name="Bucao C."/>
            <person name="Bouchez O."/>
            <person name="Gislard M."/>
            <person name="Lluch J."/>
            <person name="Milhes M."/>
            <person name="Lampietro C."/>
            <person name="Lopez Roques C."/>
            <person name="Donnadieu C."/>
            <person name="Braasch I."/>
            <person name="Desvignes T."/>
            <person name="Postlethwait J."/>
            <person name="Bobe J."/>
            <person name="Guiguen Y."/>
        </authorList>
    </citation>
    <scope>NUCLEOTIDE SEQUENCE</scope>
    <source>
        <strain evidence="2">M-15738</strain>
        <tissue evidence="2">Blood</tissue>
    </source>
</reference>
<gene>
    <name evidence="2" type="ORF">AALO_G00035280</name>
</gene>
<feature type="transmembrane region" description="Helical" evidence="1">
    <location>
        <begin position="58"/>
        <end position="78"/>
    </location>
</feature>
<dbReference type="Proteomes" id="UP000823561">
    <property type="component" value="Chromosome 3"/>
</dbReference>
<keyword evidence="3" id="KW-1185">Reference proteome</keyword>
<dbReference type="EMBL" id="JADWDJ010000003">
    <property type="protein sequence ID" value="KAG5282844.1"/>
    <property type="molecule type" value="Genomic_DNA"/>
</dbReference>
<dbReference type="AlphaFoldDB" id="A0AAV6H680"/>
<sequence>ARYGRRLSGATVRVPNLHKLSSWSFAAFSIQVHFSSRLELFCMSMMLAKLSRFPSSDVSLNFFVTLIMHFSLSFSKMFLLPSVSPFPCPFSLVVSLSPPSLFLAAVLDTASAMALPLASMVSCLVCAFTLITASSFGSCIASNNSATICPFLMGHCFTHGGGFPVSLTGSISNSPQSFLPLAHAGCSRRSSLFSLLRFHKTSPSPSPMAMVTGAVCFRLHFSPVGPPAVLMTPDRGILCFSNRSDEKTLSSAPVSIKNSILMCSSSKAVA</sequence>
<feature type="transmembrane region" description="Helical" evidence="1">
    <location>
        <begin position="114"/>
        <end position="136"/>
    </location>
</feature>
<evidence type="ECO:0000313" key="3">
    <source>
        <dbReference type="Proteomes" id="UP000823561"/>
    </source>
</evidence>
<feature type="non-terminal residue" evidence="2">
    <location>
        <position position="1"/>
    </location>
</feature>
<comment type="caution">
    <text evidence="2">The sequence shown here is derived from an EMBL/GenBank/DDBJ whole genome shotgun (WGS) entry which is preliminary data.</text>
</comment>
<keyword evidence="1" id="KW-0812">Transmembrane</keyword>
<keyword evidence="1" id="KW-0472">Membrane</keyword>